<dbReference type="PROSITE" id="PS51194">
    <property type="entry name" value="HELICASE_CTER"/>
    <property type="match status" value="1"/>
</dbReference>
<name>A0ABV2LST0_9FLAO</name>
<dbReference type="EC" id="3.6.4.-" evidence="5"/>
<dbReference type="Gene3D" id="3.40.50.300">
    <property type="entry name" value="P-loop containing nucleotide triphosphate hydrolases"/>
    <property type="match status" value="2"/>
</dbReference>
<accession>A0ABV2LST0</accession>
<evidence type="ECO:0000313" key="6">
    <source>
        <dbReference type="Proteomes" id="UP001549146"/>
    </source>
</evidence>
<evidence type="ECO:0000313" key="5">
    <source>
        <dbReference type="EMBL" id="MET3731622.1"/>
    </source>
</evidence>
<dbReference type="PANTHER" id="PTHR47962">
    <property type="entry name" value="ATP-DEPENDENT HELICASE LHR-RELATED-RELATED"/>
    <property type="match status" value="1"/>
</dbReference>
<evidence type="ECO:0000259" key="3">
    <source>
        <dbReference type="PROSITE" id="PS51192"/>
    </source>
</evidence>
<keyword evidence="2" id="KW-0067">ATP-binding</keyword>
<feature type="domain" description="Helicase C-terminal" evidence="4">
    <location>
        <begin position="237"/>
        <end position="392"/>
    </location>
</feature>
<proteinExistence type="predicted"/>
<dbReference type="PROSITE" id="PS51192">
    <property type="entry name" value="HELICASE_ATP_BIND_1"/>
    <property type="match status" value="1"/>
</dbReference>
<dbReference type="SMART" id="SM00487">
    <property type="entry name" value="DEXDc"/>
    <property type="match status" value="1"/>
</dbReference>
<evidence type="ECO:0000256" key="2">
    <source>
        <dbReference type="ARBA" id="ARBA00022840"/>
    </source>
</evidence>
<dbReference type="SMART" id="SM00490">
    <property type="entry name" value="HELICc"/>
    <property type="match status" value="1"/>
</dbReference>
<evidence type="ECO:0000259" key="4">
    <source>
        <dbReference type="PROSITE" id="PS51194"/>
    </source>
</evidence>
<feature type="domain" description="Helicase ATP-binding" evidence="3">
    <location>
        <begin position="32"/>
        <end position="210"/>
    </location>
</feature>
<sequence length="711" mass="81890">MTAYELLAEPIRKYIRDKGWSKLRPIQAVAIDRIINTENNYIISARTASGKTEAAFLPILTKVDFREEGVQVLYISPLIALINDQFKRIDELCIHLDIPVTKWHGEASKSGKNKLIKHPSGILLITPESIEAMFCNRPYEIPLLFSNLKFLVIDEIHSFLGTNRGIQLNSLLYRIQQSCKNKIRVISLSATIGEYDEIKKIGGNPDNTKVLLDTTPRENLISFRYFESDGVELPLDLVKHIFQNVRNNKTLIFPNSRGKTEEVVHKLKRITQKVGGHNNYFAHHSSINKEIREFVENFAKDSTYENFSIACTSTLELGIDIGSVDKVVQIDSTFSVSSLVQRIGRSGRKEGQKSNVTLYSTDDWSLLQSIAIWELYQKGFIDNLYFNQTPFDIALHQILSVIKSHSGITRIDLIEQFKSNYSFSNISANQFDEIINHLTEIDLIENVEGEYIIGLTGERLVNNKEFYSVFITEKLIPVINKGNLIGELKLTPQIREGENILLASKVWKIIEIDLKNKKIYVDKATDGKKPIFEGDGGDVAKEIRFEMLSLLTSDKLPEYLDDESTDRFKDLRHRFANIEILDIEFDRPFILGNEKITFYTFNSTKVNRTIDLLLKYCKESQELIYNYDEHSSSFEVSLSIEEITQLLKELPTLIENVDDYLRKQIDENLLFLDFSKWIKYLPSQLQIITLKNVRYDFEETISFLQNLNIKT</sequence>
<reference evidence="5 6" key="1">
    <citation type="submission" date="2024-06" db="EMBL/GenBank/DDBJ databases">
        <title>Genomic Encyclopedia of Type Strains, Phase IV (KMG-IV): sequencing the most valuable type-strain genomes for metagenomic binning, comparative biology and taxonomic classification.</title>
        <authorList>
            <person name="Goeker M."/>
        </authorList>
    </citation>
    <scope>NUCLEOTIDE SEQUENCE [LARGE SCALE GENOMIC DNA]</scope>
    <source>
        <strain evidence="5 6">DSM 29388</strain>
    </source>
</reference>
<keyword evidence="1" id="KW-0547">Nucleotide-binding</keyword>
<dbReference type="InterPro" id="IPR014001">
    <property type="entry name" value="Helicase_ATP-bd"/>
</dbReference>
<evidence type="ECO:0000256" key="1">
    <source>
        <dbReference type="ARBA" id="ARBA00022741"/>
    </source>
</evidence>
<dbReference type="InterPro" id="IPR011545">
    <property type="entry name" value="DEAD/DEAH_box_helicase_dom"/>
</dbReference>
<keyword evidence="6" id="KW-1185">Reference proteome</keyword>
<dbReference type="RefSeq" id="WP_354508061.1">
    <property type="nucleotide sequence ID" value="NZ_JBEPMO010000005.1"/>
</dbReference>
<protein>
    <submittedName>
        <fullName evidence="5">ATP-dependent Lhr-like helicase</fullName>
        <ecNumber evidence="5">3.6.4.-</ecNumber>
    </submittedName>
</protein>
<dbReference type="PANTHER" id="PTHR47962:SF5">
    <property type="entry name" value="ATP-DEPENDENT HELICASE LHR-RELATED"/>
    <property type="match status" value="1"/>
</dbReference>
<organism evidence="5 6">
    <name type="scientific">Moheibacter stercoris</name>
    <dbReference type="NCBI Taxonomy" id="1628251"/>
    <lineage>
        <taxon>Bacteria</taxon>
        <taxon>Pseudomonadati</taxon>
        <taxon>Bacteroidota</taxon>
        <taxon>Flavobacteriia</taxon>
        <taxon>Flavobacteriales</taxon>
        <taxon>Weeksellaceae</taxon>
        <taxon>Moheibacter</taxon>
    </lineage>
</organism>
<dbReference type="InterPro" id="IPR027417">
    <property type="entry name" value="P-loop_NTPase"/>
</dbReference>
<dbReference type="EMBL" id="JBEPMO010000005">
    <property type="protein sequence ID" value="MET3731622.1"/>
    <property type="molecule type" value="Genomic_DNA"/>
</dbReference>
<dbReference type="GO" id="GO:0016787">
    <property type="term" value="F:hydrolase activity"/>
    <property type="evidence" value="ECO:0007669"/>
    <property type="project" value="UniProtKB-KW"/>
</dbReference>
<dbReference type="Proteomes" id="UP001549146">
    <property type="component" value="Unassembled WGS sequence"/>
</dbReference>
<keyword evidence="5" id="KW-0378">Hydrolase</keyword>
<dbReference type="SUPFAM" id="SSF52540">
    <property type="entry name" value="P-loop containing nucleoside triphosphate hydrolases"/>
    <property type="match status" value="1"/>
</dbReference>
<dbReference type="InterPro" id="IPR052511">
    <property type="entry name" value="ATP-dep_Helicase"/>
</dbReference>
<dbReference type="Pfam" id="PF00271">
    <property type="entry name" value="Helicase_C"/>
    <property type="match status" value="1"/>
</dbReference>
<dbReference type="Pfam" id="PF00270">
    <property type="entry name" value="DEAD"/>
    <property type="match status" value="1"/>
</dbReference>
<comment type="caution">
    <text evidence="5">The sequence shown here is derived from an EMBL/GenBank/DDBJ whole genome shotgun (WGS) entry which is preliminary data.</text>
</comment>
<gene>
    <name evidence="5" type="ORF">ABID46_001196</name>
</gene>
<dbReference type="InterPro" id="IPR001650">
    <property type="entry name" value="Helicase_C-like"/>
</dbReference>